<keyword evidence="5 7" id="KW-0472">Membrane</keyword>
<evidence type="ECO:0000256" key="7">
    <source>
        <dbReference type="SAM" id="Phobius"/>
    </source>
</evidence>
<evidence type="ECO:0000256" key="3">
    <source>
        <dbReference type="ARBA" id="ARBA00022692"/>
    </source>
</evidence>
<dbReference type="PANTHER" id="PTHR30572">
    <property type="entry name" value="MEMBRANE COMPONENT OF TRANSPORTER-RELATED"/>
    <property type="match status" value="1"/>
</dbReference>
<gene>
    <name evidence="10" type="primary">macB_10</name>
    <name evidence="10" type="ORF">GALL_54120</name>
</gene>
<comment type="caution">
    <text evidence="10">The sequence shown here is derived from an EMBL/GenBank/DDBJ whole genome shotgun (WGS) entry which is preliminary data.</text>
</comment>
<dbReference type="GO" id="GO:0005524">
    <property type="term" value="F:ATP binding"/>
    <property type="evidence" value="ECO:0007669"/>
    <property type="project" value="UniProtKB-KW"/>
</dbReference>
<accession>A0A1J5SYF8</accession>
<dbReference type="GO" id="GO:0022857">
    <property type="term" value="F:transmembrane transporter activity"/>
    <property type="evidence" value="ECO:0007669"/>
    <property type="project" value="TreeGrafter"/>
</dbReference>
<dbReference type="AlphaFoldDB" id="A0A1J5SYF8"/>
<protein>
    <submittedName>
        <fullName evidence="10">Macrolide export ATP-binding/permease protein MacB</fullName>
        <ecNumber evidence="10">3.6.3.-</ecNumber>
    </submittedName>
</protein>
<feature type="transmembrane region" description="Helical" evidence="7">
    <location>
        <begin position="244"/>
        <end position="268"/>
    </location>
</feature>
<dbReference type="GO" id="GO:0005886">
    <property type="term" value="C:plasma membrane"/>
    <property type="evidence" value="ECO:0007669"/>
    <property type="project" value="UniProtKB-SubCell"/>
</dbReference>
<dbReference type="EMBL" id="MLJW01000014">
    <property type="protein sequence ID" value="OIR13593.1"/>
    <property type="molecule type" value="Genomic_DNA"/>
</dbReference>
<dbReference type="Pfam" id="PF02687">
    <property type="entry name" value="FtsX"/>
    <property type="match status" value="1"/>
</dbReference>
<organism evidence="10">
    <name type="scientific">mine drainage metagenome</name>
    <dbReference type="NCBI Taxonomy" id="410659"/>
    <lineage>
        <taxon>unclassified sequences</taxon>
        <taxon>metagenomes</taxon>
        <taxon>ecological metagenomes</taxon>
    </lineage>
</organism>
<evidence type="ECO:0000256" key="5">
    <source>
        <dbReference type="ARBA" id="ARBA00023136"/>
    </source>
</evidence>
<evidence type="ECO:0000256" key="2">
    <source>
        <dbReference type="ARBA" id="ARBA00022475"/>
    </source>
</evidence>
<keyword evidence="2" id="KW-1003">Cell membrane</keyword>
<evidence type="ECO:0000259" key="8">
    <source>
        <dbReference type="Pfam" id="PF02687"/>
    </source>
</evidence>
<keyword evidence="10" id="KW-0378">Hydrolase</keyword>
<evidence type="ECO:0000256" key="1">
    <source>
        <dbReference type="ARBA" id="ARBA00004651"/>
    </source>
</evidence>
<reference evidence="10" key="1">
    <citation type="submission" date="2016-10" db="EMBL/GenBank/DDBJ databases">
        <title>Sequence of Gallionella enrichment culture.</title>
        <authorList>
            <person name="Poehlein A."/>
            <person name="Muehling M."/>
            <person name="Daniel R."/>
        </authorList>
    </citation>
    <scope>NUCLEOTIDE SEQUENCE</scope>
</reference>
<feature type="domain" description="ABC3 transporter permease C-terminal" evidence="8">
    <location>
        <begin position="246"/>
        <end position="363"/>
    </location>
</feature>
<keyword evidence="10" id="KW-0067">ATP-binding</keyword>
<feature type="transmembrane region" description="Helical" evidence="7">
    <location>
        <begin position="289"/>
        <end position="315"/>
    </location>
</feature>
<feature type="domain" description="MacB-like periplasmic core" evidence="9">
    <location>
        <begin position="19"/>
        <end position="213"/>
    </location>
</feature>
<keyword evidence="3 7" id="KW-0812">Transmembrane</keyword>
<sequence>MRFLSLAPTNLLRHKLRSAIGAAGIAFGVAAMLSVLSLVNGAIGMFEHILSTDSHYLVFERNVSDLFFSSVPDSAADAIRAMPNVESAHRLLFGIVSSPGYPVITCFGIDADDPRLEKATWLEGNRADFGTHRDTVFLGSRAAAFLKARLGAEIPIGARRFRVGGVFKAANGFEDGGVFMPISEARRFFHREGVSSLIAVKLHDPSKGEAFKRTVLARFPSLSALENREFNSSYNSFRILRTTAWAVGVCAFVLGGLGVANTMLLSVFSRIREIAVLRVCGFSRAQVAAMIFTEALAVALAGLCAGLALGIAALAVLPRLPGFQGYLQAQAGPAVIGGIAATAVLTAVAGALYPAWFATRIQPAEALRYE</sequence>
<dbReference type="EC" id="3.6.3.-" evidence="10"/>
<evidence type="ECO:0000256" key="4">
    <source>
        <dbReference type="ARBA" id="ARBA00022989"/>
    </source>
</evidence>
<keyword evidence="10" id="KW-0547">Nucleotide-binding</keyword>
<feature type="transmembrane region" description="Helical" evidence="7">
    <location>
        <begin position="20"/>
        <end position="46"/>
    </location>
</feature>
<name>A0A1J5SYF8_9ZZZZ</name>
<keyword evidence="4 7" id="KW-1133">Transmembrane helix</keyword>
<comment type="similarity">
    <text evidence="6">Belongs to the ABC-4 integral membrane protein family.</text>
</comment>
<feature type="transmembrane region" description="Helical" evidence="7">
    <location>
        <begin position="335"/>
        <end position="358"/>
    </location>
</feature>
<dbReference type="Pfam" id="PF12704">
    <property type="entry name" value="MacB_PCD"/>
    <property type="match status" value="1"/>
</dbReference>
<comment type="subcellular location">
    <subcellularLocation>
        <location evidence="1">Cell membrane</location>
        <topology evidence="1">Multi-pass membrane protein</topology>
    </subcellularLocation>
</comment>
<evidence type="ECO:0000259" key="9">
    <source>
        <dbReference type="Pfam" id="PF12704"/>
    </source>
</evidence>
<dbReference type="InterPro" id="IPR025857">
    <property type="entry name" value="MacB_PCD"/>
</dbReference>
<evidence type="ECO:0000256" key="6">
    <source>
        <dbReference type="ARBA" id="ARBA00038076"/>
    </source>
</evidence>
<evidence type="ECO:0000313" key="10">
    <source>
        <dbReference type="EMBL" id="OIR13593.1"/>
    </source>
</evidence>
<dbReference type="InterPro" id="IPR003838">
    <property type="entry name" value="ABC3_permease_C"/>
</dbReference>
<dbReference type="InterPro" id="IPR050250">
    <property type="entry name" value="Macrolide_Exporter_MacB"/>
</dbReference>
<dbReference type="GO" id="GO:0016787">
    <property type="term" value="F:hydrolase activity"/>
    <property type="evidence" value="ECO:0007669"/>
    <property type="project" value="UniProtKB-KW"/>
</dbReference>
<dbReference type="PANTHER" id="PTHR30572:SF4">
    <property type="entry name" value="ABC TRANSPORTER PERMEASE YTRF"/>
    <property type="match status" value="1"/>
</dbReference>
<proteinExistence type="inferred from homology"/>